<evidence type="ECO:0000313" key="4">
    <source>
        <dbReference type="Proteomes" id="UP000018208"/>
    </source>
</evidence>
<feature type="region of interest" description="Disordered" evidence="1">
    <location>
        <begin position="1"/>
        <end position="27"/>
    </location>
</feature>
<dbReference type="Proteomes" id="UP000018208">
    <property type="component" value="Unassembled WGS sequence"/>
</dbReference>
<proteinExistence type="predicted"/>
<keyword evidence="4" id="KW-1185">Reference proteome</keyword>
<sequence length="373" mass="43318">MQDSNSSKSFDQKKQEFLQRRSQQSDDQKLLTFSAIEKPYNVNELEQSQIAQNCEDLLQSILTTSALPENDEIRDIRRVMNSNTYSKKDEILMTDKLLNELSENQVNALLPLVKNINIRKLVKILGNEILENIENLQEQTQQQSELKIKNLVFCFEHQNKFIAITQSDNICETTIYENVHELQSIKLVEFITTWDINDQSLFLGTENGDVYEIDINKLIIKAIHSIDLVSIDQIKFPIVVTEHGLLYNLNTKNQEQIPFEDKLVKNRRKCVLLDGMVILAELNGRVWCYKIENSVELWPKFQQQFDGRPISISLYNENKICIRTNIGQCILLEIPHAIRQGEVLDKICRMDGVPHQESNVWEVCGIRVVREQV</sequence>
<gene>
    <name evidence="2" type="ORF">SS50377_11526</name>
    <name evidence="3" type="ORF">SS50377_23930</name>
</gene>
<dbReference type="VEuPathDB" id="GiardiaDB:SS50377_23930"/>
<dbReference type="EMBL" id="KI545993">
    <property type="protein sequence ID" value="EST48323.1"/>
    <property type="molecule type" value="Genomic_DNA"/>
</dbReference>
<accession>V6LVQ1</accession>
<protein>
    <submittedName>
        <fullName evidence="2">Uncharacterized protein</fullName>
    </submittedName>
</protein>
<feature type="compositionally biased region" description="Basic and acidic residues" evidence="1">
    <location>
        <begin position="10"/>
        <end position="27"/>
    </location>
</feature>
<dbReference type="AlphaFoldDB" id="V6LVQ1"/>
<evidence type="ECO:0000256" key="1">
    <source>
        <dbReference type="SAM" id="MobiDB-lite"/>
    </source>
</evidence>
<organism evidence="2">
    <name type="scientific">Spironucleus salmonicida</name>
    <dbReference type="NCBI Taxonomy" id="348837"/>
    <lineage>
        <taxon>Eukaryota</taxon>
        <taxon>Metamonada</taxon>
        <taxon>Diplomonadida</taxon>
        <taxon>Hexamitidae</taxon>
        <taxon>Hexamitinae</taxon>
        <taxon>Spironucleus</taxon>
    </lineage>
</organism>
<reference evidence="2 3" key="1">
    <citation type="journal article" date="2014" name="PLoS Genet.">
        <title>The Genome of Spironucleus salmonicida Highlights a Fish Pathogen Adapted to Fluctuating Environments.</title>
        <authorList>
            <person name="Xu F."/>
            <person name="Jerlstrom-Hultqvist J."/>
            <person name="Einarsson E."/>
            <person name="Astvaldsson A."/>
            <person name="Svard S.G."/>
            <person name="Andersson J.O."/>
        </authorList>
    </citation>
    <scope>NUCLEOTIDE SEQUENCE</scope>
    <source>
        <strain evidence="3">ATCC 50377</strain>
    </source>
</reference>
<name>V6LVQ1_9EUKA</name>
<reference evidence="3" key="2">
    <citation type="submission" date="2020-12" db="EMBL/GenBank/DDBJ databases">
        <title>New Spironucleus salmonicida genome in near-complete chromosomes.</title>
        <authorList>
            <person name="Xu F."/>
            <person name="Kurt Z."/>
            <person name="Jimenez-Gonzalez A."/>
            <person name="Astvaldsson A."/>
            <person name="Andersson J.O."/>
            <person name="Svard S.G."/>
        </authorList>
    </citation>
    <scope>NUCLEOTIDE SEQUENCE</scope>
    <source>
        <strain evidence="3">ATCC 50377</strain>
    </source>
</reference>
<dbReference type="EMBL" id="AUWU02000004">
    <property type="protein sequence ID" value="KAH0573995.1"/>
    <property type="molecule type" value="Genomic_DNA"/>
</dbReference>
<evidence type="ECO:0000313" key="3">
    <source>
        <dbReference type="EMBL" id="KAH0573995.1"/>
    </source>
</evidence>
<evidence type="ECO:0000313" key="2">
    <source>
        <dbReference type="EMBL" id="EST48323.1"/>
    </source>
</evidence>